<organism evidence="4 5">
    <name type="scientific">Beggiatoa leptomitoformis</name>
    <dbReference type="NCBI Taxonomy" id="288004"/>
    <lineage>
        <taxon>Bacteria</taxon>
        <taxon>Pseudomonadati</taxon>
        <taxon>Pseudomonadota</taxon>
        <taxon>Gammaproteobacteria</taxon>
        <taxon>Thiotrichales</taxon>
        <taxon>Thiotrichaceae</taxon>
        <taxon>Beggiatoa</taxon>
    </lineage>
</organism>
<keyword evidence="5" id="KW-1185">Reference proteome</keyword>
<evidence type="ECO:0000313" key="4">
    <source>
        <dbReference type="EMBL" id="AUI70043.1"/>
    </source>
</evidence>
<dbReference type="EMBL" id="CP018889">
    <property type="protein sequence ID" value="AUI70043.1"/>
    <property type="molecule type" value="Genomic_DNA"/>
</dbReference>
<dbReference type="RefSeq" id="WP_062151696.1">
    <property type="nucleotide sequence ID" value="NZ_CP012373.2"/>
</dbReference>
<feature type="region of interest" description="Disordered" evidence="2">
    <location>
        <begin position="310"/>
        <end position="332"/>
    </location>
</feature>
<dbReference type="InterPro" id="IPR036869">
    <property type="entry name" value="J_dom_sf"/>
</dbReference>
<dbReference type="PANTHER" id="PTHR44360:SF1">
    <property type="entry name" value="DNAJ HOMOLOG SUBFAMILY B MEMBER 9"/>
    <property type="match status" value="1"/>
</dbReference>
<feature type="compositionally biased region" description="Low complexity" evidence="2">
    <location>
        <begin position="321"/>
        <end position="332"/>
    </location>
</feature>
<dbReference type="AlphaFoldDB" id="A0A2N9YHV4"/>
<dbReference type="SMART" id="SM00271">
    <property type="entry name" value="DnaJ"/>
    <property type="match status" value="1"/>
</dbReference>
<dbReference type="KEGG" id="blep:AL038_08350"/>
<name>A0A2N9YHV4_9GAMM</name>
<dbReference type="InterPro" id="IPR051948">
    <property type="entry name" value="Hsp70_co-chaperone_J-domain"/>
</dbReference>
<keyword evidence="1" id="KW-0143">Chaperone</keyword>
<dbReference type="PRINTS" id="PR00625">
    <property type="entry name" value="JDOMAIN"/>
</dbReference>
<dbReference type="Gene3D" id="1.10.287.110">
    <property type="entry name" value="DnaJ domain"/>
    <property type="match status" value="1"/>
</dbReference>
<accession>A0A2N9YHV4</accession>
<dbReference type="SUPFAM" id="SSF46565">
    <property type="entry name" value="Chaperone J-domain"/>
    <property type="match status" value="1"/>
</dbReference>
<dbReference type="GO" id="GO:0051787">
    <property type="term" value="F:misfolded protein binding"/>
    <property type="evidence" value="ECO:0007669"/>
    <property type="project" value="TreeGrafter"/>
</dbReference>
<evidence type="ECO:0000256" key="1">
    <source>
        <dbReference type="ARBA" id="ARBA00023186"/>
    </source>
</evidence>
<evidence type="ECO:0000259" key="3">
    <source>
        <dbReference type="PROSITE" id="PS50076"/>
    </source>
</evidence>
<evidence type="ECO:0000256" key="2">
    <source>
        <dbReference type="SAM" id="MobiDB-lite"/>
    </source>
</evidence>
<dbReference type="OrthoDB" id="9779889at2"/>
<proteinExistence type="predicted"/>
<dbReference type="STRING" id="288004.AL038_08350"/>
<protein>
    <submittedName>
        <fullName evidence="4">DnaJ domain-containing protein</fullName>
    </submittedName>
</protein>
<dbReference type="PANTHER" id="PTHR44360">
    <property type="entry name" value="DNAJ HOMOLOG SUBFAMILY B MEMBER 9"/>
    <property type="match status" value="1"/>
</dbReference>
<evidence type="ECO:0000313" key="5">
    <source>
        <dbReference type="Proteomes" id="UP000234271"/>
    </source>
</evidence>
<dbReference type="InterPro" id="IPR001623">
    <property type="entry name" value="DnaJ_domain"/>
</dbReference>
<dbReference type="GO" id="GO:0036503">
    <property type="term" value="P:ERAD pathway"/>
    <property type="evidence" value="ECO:0007669"/>
    <property type="project" value="TreeGrafter"/>
</dbReference>
<dbReference type="PROSITE" id="PS50076">
    <property type="entry name" value="DNAJ_2"/>
    <property type="match status" value="1"/>
</dbReference>
<feature type="domain" description="J" evidence="3">
    <location>
        <begin position="5"/>
        <end position="69"/>
    </location>
</feature>
<dbReference type="GO" id="GO:0051087">
    <property type="term" value="F:protein-folding chaperone binding"/>
    <property type="evidence" value="ECO:0007669"/>
    <property type="project" value="TreeGrafter"/>
</dbReference>
<gene>
    <name evidence="4" type="ORF">BLE401_15955</name>
</gene>
<feature type="compositionally biased region" description="Low complexity" evidence="2">
    <location>
        <begin position="280"/>
        <end position="291"/>
    </location>
</feature>
<feature type="region of interest" description="Disordered" evidence="2">
    <location>
        <begin position="258"/>
        <end position="292"/>
    </location>
</feature>
<reference evidence="5" key="1">
    <citation type="submission" date="2016-12" db="EMBL/GenBank/DDBJ databases">
        <title>Complete Genome Sequence of Beggiatoa leptomitiformis D-401.</title>
        <authorList>
            <person name="Fomenkov A."/>
            <person name="Vincze T."/>
            <person name="Grabovich M."/>
            <person name="Anton B.P."/>
            <person name="Dubinina G."/>
            <person name="Orlova M."/>
            <person name="Belousova E."/>
            <person name="Roberts R.J."/>
        </authorList>
    </citation>
    <scope>NUCLEOTIDE SEQUENCE [LARGE SCALE GENOMIC DNA]</scope>
    <source>
        <strain evidence="5">D-401</strain>
    </source>
</reference>
<sequence>MALRDYYQILEITPDADQEEVKRAYRRLAQKYHPDRSTEANAKQHFLAVQEAYDTLKDPEQRIEYNRSRKVIRPYSFAWFRSQLNAWRRARANDYALKSAQQRAYAQEDSDTIEPTELIVGIVLFLLGLVCGIWLHSLFSTESSSASVTSITVPSPPSDNKNIATQQALNYQVAIFFIEHASPPDMLGTLEQLNGTLQTDVFNDANVKTALLSYYDKHPATTHEQALQILTKLQVKYPQDKLITERLQRVATVAIEPEKPSQHSISAIPESAASLDEKTTTTPLPLTVTDDLLPEDSSSLTVSLNIFPTKEPATPSPAVESTSLLPSSPSQTTGVDIAQRLSVCRTRINEQRLTYGEDSALLCYREILRIDPNNPAAQAGIANLKNSFLSRFDTVLNEQRVDKAKSYIRSLERIDSRLPVLKELRLKVIELENKIRAAPLLFSTTANRCTELFYKLSVNGSGTLSPEEDSYFKKNC</sequence>
<dbReference type="Proteomes" id="UP000234271">
    <property type="component" value="Chromosome"/>
</dbReference>
<dbReference type="Pfam" id="PF00226">
    <property type="entry name" value="DnaJ"/>
    <property type="match status" value="1"/>
</dbReference>
<dbReference type="CDD" id="cd06257">
    <property type="entry name" value="DnaJ"/>
    <property type="match status" value="1"/>
</dbReference>